<feature type="region of interest" description="Disordered" evidence="1">
    <location>
        <begin position="248"/>
        <end position="269"/>
    </location>
</feature>
<feature type="transmembrane region" description="Helical" evidence="2">
    <location>
        <begin position="133"/>
        <end position="155"/>
    </location>
</feature>
<dbReference type="Proteomes" id="UP000095192">
    <property type="component" value="Unassembled WGS sequence"/>
</dbReference>
<dbReference type="AlphaFoldDB" id="A0A1D3CTL9"/>
<evidence type="ECO:0000313" key="3">
    <source>
        <dbReference type="EMBL" id="OEH74549.1"/>
    </source>
</evidence>
<gene>
    <name evidence="3" type="ORF">cyc_03585</name>
</gene>
<dbReference type="VEuPathDB" id="ToxoDB:LOC34620254"/>
<keyword evidence="4" id="KW-1185">Reference proteome</keyword>
<dbReference type="EMBL" id="JROU02002007">
    <property type="protein sequence ID" value="OEH74549.1"/>
    <property type="molecule type" value="Genomic_DNA"/>
</dbReference>
<feature type="transmembrane region" description="Helical" evidence="2">
    <location>
        <begin position="48"/>
        <end position="70"/>
    </location>
</feature>
<evidence type="ECO:0000256" key="1">
    <source>
        <dbReference type="SAM" id="MobiDB-lite"/>
    </source>
</evidence>
<keyword evidence="2" id="KW-1133">Transmembrane helix</keyword>
<name>A0A1D3CTL9_9EIME</name>
<feature type="transmembrane region" description="Helical" evidence="2">
    <location>
        <begin position="82"/>
        <end position="112"/>
    </location>
</feature>
<accession>A0A1D3CTL9</accession>
<protein>
    <recommendedName>
        <fullName evidence="5">Transmembrane protein</fullName>
    </recommendedName>
</protein>
<keyword evidence="2" id="KW-0812">Transmembrane</keyword>
<dbReference type="VEuPathDB" id="ToxoDB:cyc_03585"/>
<evidence type="ECO:0000256" key="2">
    <source>
        <dbReference type="SAM" id="Phobius"/>
    </source>
</evidence>
<proteinExistence type="predicted"/>
<organism evidence="3 4">
    <name type="scientific">Cyclospora cayetanensis</name>
    <dbReference type="NCBI Taxonomy" id="88456"/>
    <lineage>
        <taxon>Eukaryota</taxon>
        <taxon>Sar</taxon>
        <taxon>Alveolata</taxon>
        <taxon>Apicomplexa</taxon>
        <taxon>Conoidasida</taxon>
        <taxon>Coccidia</taxon>
        <taxon>Eucoccidiorida</taxon>
        <taxon>Eimeriorina</taxon>
        <taxon>Eimeriidae</taxon>
        <taxon>Cyclospora</taxon>
    </lineage>
</organism>
<keyword evidence="2" id="KW-0472">Membrane</keyword>
<comment type="caution">
    <text evidence="3">The sequence shown here is derived from an EMBL/GenBank/DDBJ whole genome shotgun (WGS) entry which is preliminary data.</text>
</comment>
<reference evidence="3 4" key="1">
    <citation type="journal article" date="2016" name="BMC Genomics">
        <title>Comparative genomics reveals Cyclospora cayetanensis possesses coccidia-like metabolism and invasion components but unique surface antigens.</title>
        <authorList>
            <person name="Liu S."/>
            <person name="Wang L."/>
            <person name="Zheng H."/>
            <person name="Xu Z."/>
            <person name="Roellig D.M."/>
            <person name="Li N."/>
            <person name="Frace M.A."/>
            <person name="Tang K."/>
            <person name="Arrowood M.J."/>
            <person name="Moss D.M."/>
            <person name="Zhang L."/>
            <person name="Feng Y."/>
            <person name="Xiao L."/>
        </authorList>
    </citation>
    <scope>NUCLEOTIDE SEQUENCE [LARGE SCALE GENOMIC DNA]</scope>
    <source>
        <strain evidence="3 4">CHN_HEN01</strain>
    </source>
</reference>
<feature type="transmembrane region" description="Helical" evidence="2">
    <location>
        <begin position="161"/>
        <end position="182"/>
    </location>
</feature>
<sequence>MLQLFKNQVVTSVAKQQVEIRQLELDWYTNNYWTLSQQGKALPTPATLLSFVSLPALLAGFAFSQITTALPSDVSFGLEASYLLLAALSLGMQLCVIVTTTFCCMWGPGLALRGPDGVRSVNSAVESLKAEQGTVFGLFVAGLSCFFASNILLLWCYFEESVAFVSSLFLGGFVVVIAYYTLSLTLQLRVAEAEAVEGNIDALKAYENIADLDACYASAHFKLAEPHQQTAEAAAPSALGGTSFRPLQTQGPQESWQDGPGVPSVTTEATPQGFLGTMLELFDWD</sequence>
<dbReference type="InParanoid" id="A0A1D3CTL9"/>
<evidence type="ECO:0000313" key="4">
    <source>
        <dbReference type="Proteomes" id="UP000095192"/>
    </source>
</evidence>
<evidence type="ECO:0008006" key="5">
    <source>
        <dbReference type="Google" id="ProtNLM"/>
    </source>
</evidence>